<dbReference type="GO" id="GO:0016829">
    <property type="term" value="F:lyase activity"/>
    <property type="evidence" value="ECO:0007669"/>
    <property type="project" value="UniProtKB-KW"/>
</dbReference>
<proteinExistence type="inferred from homology"/>
<dbReference type="CDD" id="cd06558">
    <property type="entry name" value="crotonase-like"/>
    <property type="match status" value="1"/>
</dbReference>
<dbReference type="SUPFAM" id="SSF52096">
    <property type="entry name" value="ClpP/crotonase"/>
    <property type="match status" value="1"/>
</dbReference>
<dbReference type="PANTHER" id="PTHR11941">
    <property type="entry name" value="ENOYL-COA HYDRATASE-RELATED"/>
    <property type="match status" value="1"/>
</dbReference>
<dbReference type="InterPro" id="IPR014748">
    <property type="entry name" value="Enoyl-CoA_hydra_C"/>
</dbReference>
<dbReference type="HOGENOM" id="CLU_009834_7_6_7"/>
<dbReference type="EMBL" id="AZHX01001347">
    <property type="protein sequence ID" value="ETX03931.1"/>
    <property type="molecule type" value="Genomic_DNA"/>
</dbReference>
<reference evidence="3 4" key="1">
    <citation type="journal article" date="2014" name="Nature">
        <title>An environmental bacterial taxon with a large and distinct metabolic repertoire.</title>
        <authorList>
            <person name="Wilson M.C."/>
            <person name="Mori T."/>
            <person name="Ruckert C."/>
            <person name="Uria A.R."/>
            <person name="Helf M.J."/>
            <person name="Takada K."/>
            <person name="Gernert C."/>
            <person name="Steffens U.A."/>
            <person name="Heycke N."/>
            <person name="Schmitt S."/>
            <person name="Rinke C."/>
            <person name="Helfrich E.J."/>
            <person name="Brachmann A.O."/>
            <person name="Gurgui C."/>
            <person name="Wakimoto T."/>
            <person name="Kracht M."/>
            <person name="Crusemann M."/>
            <person name="Hentschel U."/>
            <person name="Abe I."/>
            <person name="Matsunaga S."/>
            <person name="Kalinowski J."/>
            <person name="Takeyama H."/>
            <person name="Piel J."/>
        </authorList>
    </citation>
    <scope>NUCLEOTIDE SEQUENCE [LARGE SCALE GENOMIC DNA]</scope>
    <source>
        <strain evidence="4">TSY2</strain>
    </source>
</reference>
<dbReference type="Pfam" id="PF00378">
    <property type="entry name" value="ECH_1"/>
    <property type="match status" value="1"/>
</dbReference>
<name>W4M1V8_9BACT</name>
<evidence type="ECO:0008006" key="5">
    <source>
        <dbReference type="Google" id="ProtNLM"/>
    </source>
</evidence>
<keyword evidence="4" id="KW-1185">Reference proteome</keyword>
<sequence length="262" mass="28848">MPVQYEKREHVGIVTLSRPEARNAWGADLTEGIERSFDAMEDDDDIRCAVLTGDEQGGAFSAGANLKDPDTHSLSSMADFIKGIPKYKRMPFDVLSNFPKPLVGAVNGYAIGMGCIITFCCDLIVASEQAEWRLPQVALGILPAYGGSVRLARWVGKGMAMRLAMGFPLSGEEAYRIGLAQWLSPHDELMNKTMEVANHLAALPPLAARMTKESLVKGLDIPNLSDASRVDLYRFMALELTEDKAEGHHAWRERRPAVFKGR</sequence>
<dbReference type="InterPro" id="IPR029045">
    <property type="entry name" value="ClpP/crotonase-like_dom_sf"/>
</dbReference>
<accession>W4M1V8</accession>
<evidence type="ECO:0000256" key="1">
    <source>
        <dbReference type="ARBA" id="ARBA00005254"/>
    </source>
</evidence>
<keyword evidence="2" id="KW-0456">Lyase</keyword>
<dbReference type="Gene3D" id="3.90.226.10">
    <property type="entry name" value="2-enoyl-CoA Hydratase, Chain A, domain 1"/>
    <property type="match status" value="1"/>
</dbReference>
<comment type="similarity">
    <text evidence="1">Belongs to the enoyl-CoA hydratase/isomerase family.</text>
</comment>
<comment type="caution">
    <text evidence="3">The sequence shown here is derived from an EMBL/GenBank/DDBJ whole genome shotgun (WGS) entry which is preliminary data.</text>
</comment>
<evidence type="ECO:0000313" key="3">
    <source>
        <dbReference type="EMBL" id="ETX03931.1"/>
    </source>
</evidence>
<dbReference type="PANTHER" id="PTHR11941:SF54">
    <property type="entry name" value="ENOYL-COA HYDRATASE, MITOCHONDRIAL"/>
    <property type="match status" value="1"/>
</dbReference>
<protein>
    <recommendedName>
        <fullName evidence="5">Enoyl-CoA hydratase</fullName>
    </recommendedName>
</protein>
<dbReference type="InterPro" id="IPR001753">
    <property type="entry name" value="Enoyl-CoA_hydra/iso"/>
</dbReference>
<dbReference type="Gene3D" id="1.10.12.10">
    <property type="entry name" value="Lyase 2-enoyl-coa Hydratase, Chain A, domain 2"/>
    <property type="match status" value="1"/>
</dbReference>
<evidence type="ECO:0000256" key="2">
    <source>
        <dbReference type="ARBA" id="ARBA00023239"/>
    </source>
</evidence>
<dbReference type="Proteomes" id="UP000019140">
    <property type="component" value="Unassembled WGS sequence"/>
</dbReference>
<evidence type="ECO:0000313" key="4">
    <source>
        <dbReference type="Proteomes" id="UP000019140"/>
    </source>
</evidence>
<gene>
    <name evidence="3" type="ORF">ETSY2_31730</name>
</gene>
<dbReference type="GO" id="GO:0006635">
    <property type="term" value="P:fatty acid beta-oxidation"/>
    <property type="evidence" value="ECO:0007669"/>
    <property type="project" value="TreeGrafter"/>
</dbReference>
<organism evidence="3 4">
    <name type="scientific">Candidatus Entotheonella gemina</name>
    <dbReference type="NCBI Taxonomy" id="1429439"/>
    <lineage>
        <taxon>Bacteria</taxon>
        <taxon>Pseudomonadati</taxon>
        <taxon>Nitrospinota/Tectimicrobiota group</taxon>
        <taxon>Candidatus Tectimicrobiota</taxon>
        <taxon>Candidatus Entotheonellia</taxon>
        <taxon>Candidatus Entotheonellales</taxon>
        <taxon>Candidatus Entotheonellaceae</taxon>
        <taxon>Candidatus Entotheonella</taxon>
    </lineage>
</organism>
<dbReference type="AlphaFoldDB" id="W4M1V8"/>